<dbReference type="NCBIfam" id="NF007148">
    <property type="entry name" value="PRK09585.3-2"/>
    <property type="match status" value="1"/>
</dbReference>
<dbReference type="GO" id="GO:0016773">
    <property type="term" value="F:phosphotransferase activity, alcohol group as acceptor"/>
    <property type="evidence" value="ECO:0007669"/>
    <property type="project" value="InterPro"/>
</dbReference>
<dbReference type="GO" id="GO:0009254">
    <property type="term" value="P:peptidoglycan turnover"/>
    <property type="evidence" value="ECO:0007669"/>
    <property type="project" value="InterPro"/>
</dbReference>
<dbReference type="PANTHER" id="PTHR30605">
    <property type="entry name" value="ANHYDRO-N-ACETYLMURAMIC ACID KINASE"/>
    <property type="match status" value="1"/>
</dbReference>
<dbReference type="Gene3D" id="3.30.420.40">
    <property type="match status" value="2"/>
</dbReference>
<reference evidence="2" key="1">
    <citation type="submission" date="2017-01" db="EMBL/GenBank/DDBJ databases">
        <authorList>
            <person name="Wang Y."/>
            <person name="White M."/>
            <person name="Kvist S."/>
            <person name="Moncalvo J.-M."/>
        </authorList>
    </citation>
    <scope>NUCLEOTIDE SEQUENCE [LARGE SCALE GENOMIC DNA]</scope>
    <source>
        <strain evidence="2">ID-206-W2</strain>
    </source>
</reference>
<dbReference type="PANTHER" id="PTHR30605:SF0">
    <property type="entry name" value="ANHYDRO-N-ACETYLMURAMIC ACID KINASE"/>
    <property type="match status" value="1"/>
</dbReference>
<comment type="caution">
    <text evidence="1">The sequence shown here is derived from an EMBL/GenBank/DDBJ whole genome shotgun (WGS) entry which is preliminary data.</text>
</comment>
<dbReference type="InterPro" id="IPR005338">
    <property type="entry name" value="Anhydro_N_Ac-Mur_kinase"/>
</dbReference>
<dbReference type="GO" id="GO:0005524">
    <property type="term" value="F:ATP binding"/>
    <property type="evidence" value="ECO:0007669"/>
    <property type="project" value="InterPro"/>
</dbReference>
<organism evidence="1 2">
    <name type="scientific">Smittium culicis</name>
    <dbReference type="NCBI Taxonomy" id="133412"/>
    <lineage>
        <taxon>Eukaryota</taxon>
        <taxon>Fungi</taxon>
        <taxon>Fungi incertae sedis</taxon>
        <taxon>Zoopagomycota</taxon>
        <taxon>Kickxellomycotina</taxon>
        <taxon>Harpellomycetes</taxon>
        <taxon>Harpellales</taxon>
        <taxon>Legeriomycetaceae</taxon>
        <taxon>Smittium</taxon>
    </lineage>
</organism>
<dbReference type="GO" id="GO:0016301">
    <property type="term" value="F:kinase activity"/>
    <property type="evidence" value="ECO:0007669"/>
    <property type="project" value="UniProtKB-KW"/>
</dbReference>
<dbReference type="SUPFAM" id="SSF53067">
    <property type="entry name" value="Actin-like ATPase domain"/>
    <property type="match status" value="1"/>
</dbReference>
<keyword evidence="2" id="KW-1185">Reference proteome</keyword>
<evidence type="ECO:0000313" key="1">
    <source>
        <dbReference type="EMBL" id="OMJ26857.1"/>
    </source>
</evidence>
<dbReference type="OrthoDB" id="5427593at2759"/>
<dbReference type="Pfam" id="PF03702">
    <property type="entry name" value="AnmK"/>
    <property type="match status" value="1"/>
</dbReference>
<name>A0A1R1YIV7_9FUNG</name>
<dbReference type="EMBL" id="LSSM01001316">
    <property type="protein sequence ID" value="OMJ26857.1"/>
    <property type="molecule type" value="Genomic_DNA"/>
</dbReference>
<proteinExistence type="inferred from homology"/>
<gene>
    <name evidence="1" type="ORF">AYI69_g3733</name>
</gene>
<dbReference type="InterPro" id="IPR043129">
    <property type="entry name" value="ATPase_NBD"/>
</dbReference>
<protein>
    <submittedName>
        <fullName evidence="1">Anhydro-N-acetylmuramic acid kinase</fullName>
    </submittedName>
</protein>
<dbReference type="GO" id="GO:0006040">
    <property type="term" value="P:amino sugar metabolic process"/>
    <property type="evidence" value="ECO:0007669"/>
    <property type="project" value="InterPro"/>
</dbReference>
<dbReference type="AlphaFoldDB" id="A0A1R1YIV7"/>
<keyword evidence="1" id="KW-0808">Transferase</keyword>
<dbReference type="Proteomes" id="UP000187429">
    <property type="component" value="Unassembled WGS sequence"/>
</dbReference>
<sequence>MMRVLGMNSGTSVDGIDLALVEFSQLERKENGTTKLGLKMIAHSEVVHKHELKMQILDMINEGTASLKELTQLNFKVGHAFADAIEEFMKRHNLTSADIDLIASHGQTIWHQVDASSEVKSTFQNGESSIIMARLGKTVVSDMRVADMAFGGQGAPLTSFLDVVLFAEEGKTRAFQNLGGISNTTIISMKDGVVESVAFDQGPANVLIDCAVRHFTNEQSQFDRDGELAKRGKVNRELLDSLLEHEYYKESIPKTTGRELFSDIYAAEIIKRGEGMGLSSEDIVATLTHLTVESIVRSYKDFHEGTIDEILVHGGGAFNPVIMKGLEDGLPGTAVSRLTTENTGLPADCKEAAMFALVGYECINGRPGQIPSCTGASQHVPLGKITPGPNYLDLIKRVVESNVQHGDKTTQLQVLQ</sequence>
<accession>A0A1R1YIV7</accession>
<evidence type="ECO:0000313" key="2">
    <source>
        <dbReference type="Proteomes" id="UP000187429"/>
    </source>
</evidence>
<keyword evidence="1" id="KW-0418">Kinase</keyword>
<dbReference type="HAMAP" id="MF_01270">
    <property type="entry name" value="AnhMurNAc_kinase"/>
    <property type="match status" value="1"/>
</dbReference>